<protein>
    <recommendedName>
        <fullName evidence="6">GH26 domain-containing protein</fullName>
    </recommendedName>
</protein>
<dbReference type="EMBL" id="JACKSJ010000025">
    <property type="protein sequence ID" value="MCV7169069.1"/>
    <property type="molecule type" value="Genomic_DNA"/>
</dbReference>
<dbReference type="Gene3D" id="3.20.20.80">
    <property type="entry name" value="Glycosidases"/>
    <property type="match status" value="1"/>
</dbReference>
<reference evidence="7" key="2">
    <citation type="journal article" date="2022" name="BMC Genomics">
        <title>Comparative genome analysis of mycobacteria focusing on tRNA and non-coding RNA.</title>
        <authorList>
            <person name="Behra P.R.K."/>
            <person name="Pettersson B.M.F."/>
            <person name="Ramesh M."/>
            <person name="Das S."/>
            <person name="Dasgupta S."/>
            <person name="Kirsebom L.A."/>
        </authorList>
    </citation>
    <scope>NUCLEOTIDE SEQUENCE</scope>
    <source>
        <strain evidence="7">DSM 44615</strain>
    </source>
</reference>
<dbReference type="PANTHER" id="PTHR40079">
    <property type="entry name" value="MANNAN ENDO-1,4-BETA-MANNOSIDASE E-RELATED"/>
    <property type="match status" value="1"/>
</dbReference>
<keyword evidence="5" id="KW-0732">Signal</keyword>
<feature type="active site" description="Proton donor" evidence="4">
    <location>
        <position position="151"/>
    </location>
</feature>
<evidence type="ECO:0000256" key="2">
    <source>
        <dbReference type="ARBA" id="ARBA00022801"/>
    </source>
</evidence>
<dbReference type="AlphaFoldDB" id="A0A9X2YL13"/>
<feature type="domain" description="GH26" evidence="6">
    <location>
        <begin position="16"/>
        <end position="327"/>
    </location>
</feature>
<dbReference type="SUPFAM" id="SSF51445">
    <property type="entry name" value="(Trans)glycosidases"/>
    <property type="match status" value="1"/>
</dbReference>
<dbReference type="PROSITE" id="PS51764">
    <property type="entry name" value="GH26"/>
    <property type="match status" value="1"/>
</dbReference>
<dbReference type="InterPro" id="IPR000805">
    <property type="entry name" value="Glyco_hydro_26"/>
</dbReference>
<sequence length="327" mass="35363">MTSARRFVHGLLVGSLSTALLLAMGCAPVPVEHTSGIVAAHPVRWGVFLPDNQSDSSALPVVVQMAQSSPQYMLRFAAIDDPVPVADLSSIQAAGAQPVLTLEIWQPGAGVEQPAYASSRVAVGDFDDRLDRWARELAAWGGPVTLRVGHEMNAPHYPWSVGVNGNTAADSVAAWKHIRERFARAGADRVSFMWCPDATAEGADAMAAAFPGVDSVDVLGLDGYNWGEDDGHTWQAADQIFGDALDRLRRLDGEHDIVIAETASAEGPQSGVDKADWIYGLFDFLATQERVRGLIWFQAEKERDWRFNSSPQAQEAFKQSVAKHAGD</sequence>
<comment type="similarity">
    <text evidence="1 4">Belongs to the glycosyl hydrolase 26 family.</text>
</comment>
<evidence type="ECO:0000259" key="6">
    <source>
        <dbReference type="PROSITE" id="PS51764"/>
    </source>
</evidence>
<feature type="active site" description="Nucleophile" evidence="4">
    <location>
        <position position="261"/>
    </location>
</feature>
<keyword evidence="3 4" id="KW-0326">Glycosidase</keyword>
<evidence type="ECO:0000256" key="5">
    <source>
        <dbReference type="SAM" id="SignalP"/>
    </source>
</evidence>
<feature type="signal peptide" evidence="5">
    <location>
        <begin position="1"/>
        <end position="23"/>
    </location>
</feature>
<dbReference type="GO" id="GO:0006080">
    <property type="term" value="P:substituted mannan metabolic process"/>
    <property type="evidence" value="ECO:0007669"/>
    <property type="project" value="InterPro"/>
</dbReference>
<dbReference type="Pfam" id="PF02156">
    <property type="entry name" value="Glyco_hydro_26"/>
    <property type="match status" value="1"/>
</dbReference>
<name>A0A9X2YL13_9MYCO</name>
<evidence type="ECO:0000256" key="3">
    <source>
        <dbReference type="ARBA" id="ARBA00023295"/>
    </source>
</evidence>
<evidence type="ECO:0000256" key="4">
    <source>
        <dbReference type="PROSITE-ProRule" id="PRU01100"/>
    </source>
</evidence>
<reference evidence="7" key="1">
    <citation type="submission" date="2020-07" db="EMBL/GenBank/DDBJ databases">
        <authorList>
            <person name="Pettersson B.M.F."/>
            <person name="Behra P.R.K."/>
            <person name="Ramesh M."/>
            <person name="Das S."/>
            <person name="Dasgupta S."/>
            <person name="Kirsebom L.A."/>
        </authorList>
    </citation>
    <scope>NUCLEOTIDE SEQUENCE</scope>
    <source>
        <strain evidence="7">DSM 44615</strain>
    </source>
</reference>
<dbReference type="PROSITE" id="PS51257">
    <property type="entry name" value="PROKAR_LIPOPROTEIN"/>
    <property type="match status" value="1"/>
</dbReference>
<organism evidence="7 8">
    <name type="scientific">[Mycobacterium] manitobense</name>
    <dbReference type="NCBI Taxonomy" id="190147"/>
    <lineage>
        <taxon>Bacteria</taxon>
        <taxon>Bacillati</taxon>
        <taxon>Actinomycetota</taxon>
        <taxon>Actinomycetes</taxon>
        <taxon>Mycobacteriales</taxon>
        <taxon>Mycobacteriaceae</taxon>
        <taxon>Mycolicibacterium</taxon>
    </lineage>
</organism>
<dbReference type="RefSeq" id="WP_264011256.1">
    <property type="nucleotide sequence ID" value="NZ_JACKSJ010000025.1"/>
</dbReference>
<keyword evidence="8" id="KW-1185">Reference proteome</keyword>
<gene>
    <name evidence="7" type="ORF">H7I41_03910</name>
</gene>
<dbReference type="PANTHER" id="PTHR40079:SF4">
    <property type="entry name" value="GH26 DOMAIN-CONTAINING PROTEIN-RELATED"/>
    <property type="match status" value="1"/>
</dbReference>
<accession>A0A9X2YL13</accession>
<comment type="caution">
    <text evidence="7">The sequence shown here is derived from an EMBL/GenBank/DDBJ whole genome shotgun (WGS) entry which is preliminary data.</text>
</comment>
<dbReference type="Proteomes" id="UP001140293">
    <property type="component" value="Unassembled WGS sequence"/>
</dbReference>
<evidence type="ECO:0000313" key="8">
    <source>
        <dbReference type="Proteomes" id="UP001140293"/>
    </source>
</evidence>
<keyword evidence="2 4" id="KW-0378">Hydrolase</keyword>
<evidence type="ECO:0000313" key="7">
    <source>
        <dbReference type="EMBL" id="MCV7169069.1"/>
    </source>
</evidence>
<dbReference type="InterPro" id="IPR017853">
    <property type="entry name" value="GH"/>
</dbReference>
<proteinExistence type="inferred from homology"/>
<dbReference type="InterPro" id="IPR022790">
    <property type="entry name" value="GH26_dom"/>
</dbReference>
<feature type="chain" id="PRO_5040837128" description="GH26 domain-containing protein" evidence="5">
    <location>
        <begin position="24"/>
        <end position="327"/>
    </location>
</feature>
<dbReference type="GO" id="GO:0016985">
    <property type="term" value="F:mannan endo-1,4-beta-mannosidase activity"/>
    <property type="evidence" value="ECO:0007669"/>
    <property type="project" value="InterPro"/>
</dbReference>
<evidence type="ECO:0000256" key="1">
    <source>
        <dbReference type="ARBA" id="ARBA00007754"/>
    </source>
</evidence>